<dbReference type="InterPro" id="IPR018946">
    <property type="entry name" value="PhoD-like_MPP"/>
</dbReference>
<dbReference type="EMBL" id="ML119118">
    <property type="protein sequence ID" value="RPB14461.1"/>
    <property type="molecule type" value="Genomic_DNA"/>
</dbReference>
<evidence type="ECO:0000259" key="2">
    <source>
        <dbReference type="Pfam" id="PF19050"/>
    </source>
</evidence>
<dbReference type="STRING" id="1392247.A0A3N4L1K6"/>
<dbReference type="AlphaFoldDB" id="A0A3N4L1K6"/>
<feature type="region of interest" description="Disordered" evidence="1">
    <location>
        <begin position="29"/>
        <end position="205"/>
    </location>
</feature>
<dbReference type="PANTHER" id="PTHR46689">
    <property type="entry name" value="MEMBRANE PROTEIN, PUTATIVE-RELATED"/>
    <property type="match status" value="1"/>
</dbReference>
<name>A0A3N4L1K6_9PEZI</name>
<evidence type="ECO:0000313" key="4">
    <source>
        <dbReference type="Proteomes" id="UP000277580"/>
    </source>
</evidence>
<keyword evidence="4" id="KW-1185">Reference proteome</keyword>
<sequence length="1014" mass="114619">MANVYLPSQSYPPESSEVIRANLMPFSAISPASHSNSLRKPSDATSTRSIGFASDRSPLQNLELELKHISKEEFDAPGVGRSLSKRQEERLQRSTTITSRLTASPPVPSPINTYPIGDESHQHRSHRMAQLLGSSPSEVKSEDGRRNSPPNADALGKPQSVTKLSPAQISGRDRIGRKSYQGYRFQHLRRTSSSGTKSNKGDHTRITRAAGGKDVFDVKVAHLTIEDREFGYQSLSGGDATKDDAPRAGNTSHNDSRDFFTAEDITDNQISEPKNIPAKPISSVNSFRPVTVIEPTRMARTKEEKKDELIFSFIAAIKRRATPAPTTYSPPLHVKCGPLLRYTGLRRDGKQSNESSAKDERETWRGSVMIVTTDDQSDYTTVPRIRLFVQPALSSVMTDTNNRTETTNTSAADTEDLNNNLKNRKDGEILGKYREVEGTKLHSERGITFWRFTIEVELGDEQARIAYRINHGPVNSFWVPSRTETMNIMFYSCNGFSLSVNPADFCGPDPLWRDVIREHEKKPFHVMLGGGDQLYNDAVSKKTKLFKEWLAIKNPIHKNHSAFTDSMADELEEFYLERYCMWFSQGLFGVANAQIPMINIWDDHDIIDGFGSYPDHFNRCPVFKGLGAVAFKYYLLFQHQSIVDELEGNEPSWLLGAAPGPYIAELSRSCFMFLGRKVAFLGLDCRTERMRDLVLSESTYNRVFERLEKEIIRGETKHLIVLLGIPIAYPRLVWLENLMTSRLMDPLKALGRMGYLGGFLNNFDGGVELLDDLDDHWTAKNHKVERNWFIEKLQHLAAEKSVRVTILGGDVHLAGIGQFYSNQRLSILRENDHRYMPNIISSAIVNTPPPNAMADVLNKRNKIHHLNNHTDEDMYPIFDTDVDGKPRNNKRLLPRRNYAVIREYVEDGSVSDEMKPTKRSTFSKLRKNTFKKSQKTDPDVNVNLVGLNRENGDRGSKEIMETKTDALDVILRMEINQKDPSGHTKPYRLIVPILKHEKPFTDSGVQSDGNGGWI</sequence>
<feature type="compositionally biased region" description="Polar residues" evidence="1">
    <location>
        <begin position="159"/>
        <end position="168"/>
    </location>
</feature>
<dbReference type="SUPFAM" id="SSF56300">
    <property type="entry name" value="Metallo-dependent phosphatases"/>
    <property type="match status" value="1"/>
</dbReference>
<reference evidence="3 4" key="1">
    <citation type="journal article" date="2018" name="Nat. Ecol. Evol.">
        <title>Pezizomycetes genomes reveal the molecular basis of ectomycorrhizal truffle lifestyle.</title>
        <authorList>
            <person name="Murat C."/>
            <person name="Payen T."/>
            <person name="Noel B."/>
            <person name="Kuo A."/>
            <person name="Morin E."/>
            <person name="Chen J."/>
            <person name="Kohler A."/>
            <person name="Krizsan K."/>
            <person name="Balestrini R."/>
            <person name="Da Silva C."/>
            <person name="Montanini B."/>
            <person name="Hainaut M."/>
            <person name="Levati E."/>
            <person name="Barry K.W."/>
            <person name="Belfiori B."/>
            <person name="Cichocki N."/>
            <person name="Clum A."/>
            <person name="Dockter R.B."/>
            <person name="Fauchery L."/>
            <person name="Guy J."/>
            <person name="Iotti M."/>
            <person name="Le Tacon F."/>
            <person name="Lindquist E.A."/>
            <person name="Lipzen A."/>
            <person name="Malagnac F."/>
            <person name="Mello A."/>
            <person name="Molinier V."/>
            <person name="Miyauchi S."/>
            <person name="Poulain J."/>
            <person name="Riccioni C."/>
            <person name="Rubini A."/>
            <person name="Sitrit Y."/>
            <person name="Splivallo R."/>
            <person name="Traeger S."/>
            <person name="Wang M."/>
            <person name="Zifcakova L."/>
            <person name="Wipf D."/>
            <person name="Zambonelli A."/>
            <person name="Paolocci F."/>
            <person name="Nowrousian M."/>
            <person name="Ottonello S."/>
            <person name="Baldrian P."/>
            <person name="Spatafora J.W."/>
            <person name="Henrissat B."/>
            <person name="Nagy L.G."/>
            <person name="Aury J.M."/>
            <person name="Wincker P."/>
            <person name="Grigoriev I.V."/>
            <person name="Bonfante P."/>
            <person name="Martin F.M."/>
        </authorList>
    </citation>
    <scope>NUCLEOTIDE SEQUENCE [LARGE SCALE GENOMIC DNA]</scope>
    <source>
        <strain evidence="3 4">CCBAS932</strain>
    </source>
</reference>
<feature type="domain" description="PhoD-like phosphatase" evidence="2">
    <location>
        <begin position="748"/>
        <end position="917"/>
    </location>
</feature>
<organism evidence="3 4">
    <name type="scientific">Morchella conica CCBAS932</name>
    <dbReference type="NCBI Taxonomy" id="1392247"/>
    <lineage>
        <taxon>Eukaryota</taxon>
        <taxon>Fungi</taxon>
        <taxon>Dikarya</taxon>
        <taxon>Ascomycota</taxon>
        <taxon>Pezizomycotina</taxon>
        <taxon>Pezizomycetes</taxon>
        <taxon>Pezizales</taxon>
        <taxon>Morchellaceae</taxon>
        <taxon>Morchella</taxon>
    </lineage>
</organism>
<dbReference type="InterPro" id="IPR029052">
    <property type="entry name" value="Metallo-depent_PP-like"/>
</dbReference>
<gene>
    <name evidence="3" type="ORF">P167DRAFT_563924</name>
</gene>
<feature type="domain" description="PhoD-like phosphatase" evidence="2">
    <location>
        <begin position="477"/>
        <end position="739"/>
    </location>
</feature>
<proteinExistence type="predicted"/>
<dbReference type="InterPro" id="IPR038607">
    <property type="entry name" value="PhoD-like_sf"/>
</dbReference>
<protein>
    <recommendedName>
        <fullName evidence="2">PhoD-like phosphatase domain-containing protein</fullName>
    </recommendedName>
</protein>
<feature type="region of interest" description="Disordered" evidence="1">
    <location>
        <begin position="399"/>
        <end position="423"/>
    </location>
</feature>
<dbReference type="PANTHER" id="PTHR46689:SF1">
    <property type="entry name" value="PHOD-LIKE PHOSPHATASE DOMAIN-CONTAINING PROTEIN"/>
    <property type="match status" value="1"/>
</dbReference>
<evidence type="ECO:0000313" key="3">
    <source>
        <dbReference type="EMBL" id="RPB14461.1"/>
    </source>
</evidence>
<dbReference type="InterPro" id="IPR043904">
    <property type="entry name" value="PhoD_2-like"/>
</dbReference>
<dbReference type="Gene3D" id="3.60.21.70">
    <property type="entry name" value="PhoD-like phosphatase"/>
    <property type="match status" value="1"/>
</dbReference>
<feature type="compositionally biased region" description="Basic and acidic residues" evidence="1">
    <location>
        <begin position="64"/>
        <end position="74"/>
    </location>
</feature>
<accession>A0A3N4L1K6</accession>
<evidence type="ECO:0000256" key="1">
    <source>
        <dbReference type="SAM" id="MobiDB-lite"/>
    </source>
</evidence>
<dbReference type="InParanoid" id="A0A3N4L1K6"/>
<dbReference type="Proteomes" id="UP000277580">
    <property type="component" value="Unassembled WGS sequence"/>
</dbReference>
<feature type="compositionally biased region" description="Polar residues" evidence="1">
    <location>
        <begin position="30"/>
        <end position="49"/>
    </location>
</feature>
<dbReference type="CDD" id="cd07389">
    <property type="entry name" value="MPP_PhoD"/>
    <property type="match status" value="1"/>
</dbReference>
<dbReference type="FunCoup" id="A0A3N4L1K6">
    <property type="interactions" value="80"/>
</dbReference>
<feature type="region of interest" description="Disordered" evidence="1">
    <location>
        <begin position="233"/>
        <end position="262"/>
    </location>
</feature>
<dbReference type="Pfam" id="PF19050">
    <property type="entry name" value="PhoD_2"/>
    <property type="match status" value="2"/>
</dbReference>
<feature type="compositionally biased region" description="Low complexity" evidence="1">
    <location>
        <begin position="399"/>
        <end position="409"/>
    </location>
</feature>
<feature type="compositionally biased region" description="Polar residues" evidence="1">
    <location>
        <begin position="93"/>
        <end position="102"/>
    </location>
</feature>
<dbReference type="GO" id="GO:0016020">
    <property type="term" value="C:membrane"/>
    <property type="evidence" value="ECO:0007669"/>
    <property type="project" value="TreeGrafter"/>
</dbReference>
<dbReference type="OrthoDB" id="9999821at2759"/>